<sequence length="365" mass="38892">ALARQRIVGAVVLVARDGQTVYRRAAGFADREAAAPMREDTVFRLSSMTKPITAAAALALVEQGRLALDAPTTRYLPEFQPALADGRRPDITIRQLMTHTAGLGYAFAQADRGPYRRAHVSDGLDQPGLSLEENLRRIASVSLAYLPGQGWAYSVATDVLGAAMQAAAGAPLPDLARRLVTGPLGMADTGFAPPDPARLATPYVDAAPRPARMAEEERLRLGHGHIAFSLRRAFDPASFPSGGAGMVGTAPDFLRFLEALRQGGAPILKPDSVALLTHHAEGLVPRDSPMPGWGFSLGFSILLDPKAAATPQSPGTWQWGGVYGHSWFVDPAQRLVVVAMTNTTIEGMAGDFPRAIRDAVYDGLR</sequence>
<keyword evidence="2" id="KW-0378">Hydrolase</keyword>
<dbReference type="OrthoDB" id="5705574at2"/>
<evidence type="ECO:0000259" key="1">
    <source>
        <dbReference type="Pfam" id="PF00144"/>
    </source>
</evidence>
<dbReference type="PANTHER" id="PTHR43283">
    <property type="entry name" value="BETA-LACTAMASE-RELATED"/>
    <property type="match status" value="1"/>
</dbReference>
<organism evidence="2 3">
    <name type="scientific">Teichococcus deserti</name>
    <dbReference type="NCBI Taxonomy" id="1817963"/>
    <lineage>
        <taxon>Bacteria</taxon>
        <taxon>Pseudomonadati</taxon>
        <taxon>Pseudomonadota</taxon>
        <taxon>Alphaproteobacteria</taxon>
        <taxon>Acetobacterales</taxon>
        <taxon>Roseomonadaceae</taxon>
        <taxon>Roseomonas</taxon>
    </lineage>
</organism>
<gene>
    <name evidence="2" type="ORF">BKE38_26045</name>
</gene>
<dbReference type="GO" id="GO:0016787">
    <property type="term" value="F:hydrolase activity"/>
    <property type="evidence" value="ECO:0007669"/>
    <property type="project" value="UniProtKB-KW"/>
</dbReference>
<dbReference type="InterPro" id="IPR050789">
    <property type="entry name" value="Diverse_Enzym_Activities"/>
</dbReference>
<dbReference type="SUPFAM" id="SSF56601">
    <property type="entry name" value="beta-lactamase/transpeptidase-like"/>
    <property type="match status" value="1"/>
</dbReference>
<feature type="non-terminal residue" evidence="2">
    <location>
        <position position="1"/>
    </location>
</feature>
<dbReference type="Pfam" id="PF00144">
    <property type="entry name" value="Beta-lactamase"/>
    <property type="match status" value="1"/>
</dbReference>
<dbReference type="RefSeq" id="WP_076960184.1">
    <property type="nucleotide sequence ID" value="NZ_MLCO01000337.1"/>
</dbReference>
<comment type="caution">
    <text evidence="2">The sequence shown here is derived from an EMBL/GenBank/DDBJ whole genome shotgun (WGS) entry which is preliminary data.</text>
</comment>
<protein>
    <submittedName>
        <fullName evidence="2">Serine hydrolase</fullName>
    </submittedName>
</protein>
<dbReference type="InterPro" id="IPR001466">
    <property type="entry name" value="Beta-lactam-related"/>
</dbReference>
<proteinExistence type="predicted"/>
<feature type="domain" description="Beta-lactamase-related" evidence="1">
    <location>
        <begin position="3"/>
        <end position="348"/>
    </location>
</feature>
<evidence type="ECO:0000313" key="2">
    <source>
        <dbReference type="EMBL" id="ONG45831.1"/>
    </source>
</evidence>
<dbReference type="Proteomes" id="UP000188879">
    <property type="component" value="Unassembled WGS sequence"/>
</dbReference>
<dbReference type="PANTHER" id="PTHR43283:SF3">
    <property type="entry name" value="BETA-LACTAMASE FAMILY PROTEIN (AFU_ORTHOLOGUE AFUA_5G07500)"/>
    <property type="match status" value="1"/>
</dbReference>
<reference evidence="2 3" key="1">
    <citation type="submission" date="2016-10" db="EMBL/GenBank/DDBJ databases">
        <title>Draft Genome sequence of Roseomonas sp. strain M3.</title>
        <authorList>
            <person name="Subhash Y."/>
            <person name="Lee S."/>
        </authorList>
    </citation>
    <scope>NUCLEOTIDE SEQUENCE [LARGE SCALE GENOMIC DNA]</scope>
    <source>
        <strain evidence="2 3">M3</strain>
    </source>
</reference>
<dbReference type="EMBL" id="MLCO01000337">
    <property type="protein sequence ID" value="ONG45831.1"/>
    <property type="molecule type" value="Genomic_DNA"/>
</dbReference>
<accession>A0A1V2GUS8</accession>
<dbReference type="AlphaFoldDB" id="A0A1V2GUS8"/>
<dbReference type="InterPro" id="IPR012338">
    <property type="entry name" value="Beta-lactam/transpept-like"/>
</dbReference>
<dbReference type="Gene3D" id="3.40.710.10">
    <property type="entry name" value="DD-peptidase/beta-lactamase superfamily"/>
    <property type="match status" value="1"/>
</dbReference>
<name>A0A1V2GUS8_9PROT</name>
<keyword evidence="3" id="KW-1185">Reference proteome</keyword>
<evidence type="ECO:0000313" key="3">
    <source>
        <dbReference type="Proteomes" id="UP000188879"/>
    </source>
</evidence>